<keyword evidence="2" id="KW-1185">Reference proteome</keyword>
<comment type="caution">
    <text evidence="1">The sequence shown here is derived from an EMBL/GenBank/DDBJ whole genome shotgun (WGS) entry which is preliminary data.</text>
</comment>
<dbReference type="VEuPathDB" id="TriTrypDB:TcIL3000_0_32800"/>
<protein>
    <submittedName>
        <fullName evidence="1">WGS project CAEQ00000000 data, annotated contig 1319</fullName>
    </submittedName>
</protein>
<reference evidence="1 2" key="2">
    <citation type="journal article" date="2012" name="Proc. Natl. Acad. Sci. U.S.A.">
        <title>Antigenic diversity is generated by distinct evolutionary mechanisms in African trypanosome species.</title>
        <authorList>
            <person name="Jackson A.P."/>
            <person name="Berry A."/>
            <person name="Aslett M."/>
            <person name="Allison H.C."/>
            <person name="Burton P."/>
            <person name="Vavrova-Anderson J."/>
            <person name="Brown R."/>
            <person name="Browne H."/>
            <person name="Corton N."/>
            <person name="Hauser H."/>
            <person name="Gamble J."/>
            <person name="Gilderthorp R."/>
            <person name="Marcello L."/>
            <person name="McQuillan J."/>
            <person name="Otto T.D."/>
            <person name="Quail M.A."/>
            <person name="Sanders M.J."/>
            <person name="van Tonder A."/>
            <person name="Ginger M.L."/>
            <person name="Field M.C."/>
            <person name="Barry J.D."/>
            <person name="Hertz-Fowler C."/>
            <person name="Berriman M."/>
        </authorList>
    </citation>
    <scope>NUCLEOTIDE SEQUENCE [LARGE SCALE GENOMIC DNA]</scope>
    <source>
        <strain evidence="1 2">IL3000</strain>
    </source>
</reference>
<organism evidence="1 2">
    <name type="scientific">Trypanosoma congolense (strain IL3000)</name>
    <dbReference type="NCBI Taxonomy" id="1068625"/>
    <lineage>
        <taxon>Eukaryota</taxon>
        <taxon>Discoba</taxon>
        <taxon>Euglenozoa</taxon>
        <taxon>Kinetoplastea</taxon>
        <taxon>Metakinetoplastina</taxon>
        <taxon>Trypanosomatida</taxon>
        <taxon>Trypanosomatidae</taxon>
        <taxon>Trypanosoma</taxon>
        <taxon>Nannomonas</taxon>
    </lineage>
</organism>
<evidence type="ECO:0000313" key="2">
    <source>
        <dbReference type="Proteomes" id="UP000000702"/>
    </source>
</evidence>
<accession>F9W5E8</accession>
<dbReference type="EMBL" id="CAEQ01000707">
    <property type="protein sequence ID" value="CCD12400.1"/>
    <property type="molecule type" value="Genomic_DNA"/>
</dbReference>
<reference evidence="2" key="1">
    <citation type="submission" date="2011-07" db="EMBL/GenBank/DDBJ databases">
        <title>Divergent evolution of antigenic variation in African trypanosomes.</title>
        <authorList>
            <person name="Jackson A.P."/>
            <person name="Berry A."/>
            <person name="Allison H.C."/>
            <person name="Burton P."/>
            <person name="Anderson J."/>
            <person name="Aslett M."/>
            <person name="Brown R."/>
            <person name="Corton N."/>
            <person name="Harris D."/>
            <person name="Hauser H."/>
            <person name="Gamble J."/>
            <person name="Gilderthorp R."/>
            <person name="McQuillan J."/>
            <person name="Quail M.A."/>
            <person name="Sanders M."/>
            <person name="Van Tonder A."/>
            <person name="Ginger M.L."/>
            <person name="Donelson J.E."/>
            <person name="Field M.C."/>
            <person name="Barry J.D."/>
            <person name="Berriman M."/>
            <person name="Hertz-Fowler C."/>
        </authorList>
    </citation>
    <scope>NUCLEOTIDE SEQUENCE [LARGE SCALE GENOMIC DNA]</scope>
    <source>
        <strain evidence="2">IL3000</strain>
    </source>
</reference>
<name>F9W5E8_TRYCI</name>
<dbReference type="AlphaFoldDB" id="F9W5E8"/>
<dbReference type="OMA" id="RETLECM"/>
<dbReference type="Proteomes" id="UP000000702">
    <property type="component" value="Unassembled WGS sequence"/>
</dbReference>
<evidence type="ECO:0000313" key="1">
    <source>
        <dbReference type="EMBL" id="CCD12400.1"/>
    </source>
</evidence>
<proteinExistence type="predicted"/>
<sequence>MNSEDVSSYKNPIPIKAITLHLFDVYIYVEADAPSLDFVLCYPNSVPEDADGGSGGVSSDRDAVMDYSWLNDSTMPQSDAGDPVDLRIERLIQWIQRSYLDKCADEISGILQSINNKLSFDYDSYLSTLCGAGGRRVEVVYRSLPDYLHLGFSIPLLQSQGEKVCESLESIFALYSKLSRMTAAQTPPLSQVDFSLIILFKVNNDSNNMDVVKEEVAIKAHQTSPLAGMSPAELLSRTIALDNLPLYSHQFYQMLQRDSACMMDFIPVLEEALINKLQEPLHFLQLLEHMSLLCGMPVDINMKSSDDRVPNSAVTRIAMFSFVPPDTNANVTITVHHRNSYTLPNVDVCVAVAGSAPKKTKEARGQIKYPNRMDQEMKTDANFPAAIDVTALSEATVLGCMDTIATLLNSCK</sequence>
<gene>
    <name evidence="1" type="ORF">TCIL3000_0_32800</name>
</gene>